<sequence length="324" mass="36464">MMCVVMLCSESPSCSMDVCMLEEDLPQMDGTCDACEPDEAESALWMCVRCRFAFCSSHADAHTQSTAHTLQPYSSAEADTHSAEPQAAALPPDGRRETVSVERLKCRDHGQEGALYCKHDQRIICVLCAVQGEHRGHQIITLREAYLWQKSKEGIDLLEQTHEISERIKAKWASPDMSMEELEAYVNQQFDELQRLVRLEEWRVLHLVDLKEAFLTAQAAEKISEISAHTQTLQEEMDSITHTLQQMEQVEEDGGAPAALLAPLLARREEDAGGRAVRNTYKHTHTHSTKTGHTPAGYERVLQVEKREQQMISVDTDMISVNVS</sequence>
<evidence type="ECO:0000313" key="1">
    <source>
        <dbReference type="Proteomes" id="UP000000437"/>
    </source>
</evidence>
<protein>
    <submittedName>
        <fullName evidence="2">Tripartite motif-containing protein 44 isoform X1</fullName>
    </submittedName>
</protein>
<dbReference type="RefSeq" id="XP_073798476.1">
    <property type="nucleotide sequence ID" value="XM_073942375.1"/>
</dbReference>
<reference evidence="2" key="1">
    <citation type="submission" date="2025-08" db="UniProtKB">
        <authorList>
            <consortium name="RefSeq"/>
        </authorList>
    </citation>
    <scope>IDENTIFICATION</scope>
    <source>
        <strain evidence="2">Tuebingen</strain>
        <tissue evidence="2">Fibroblasts and whole tissue</tissue>
    </source>
</reference>
<name>A0AC58IW76_DANRE</name>
<keyword evidence="1" id="KW-1185">Reference proteome</keyword>
<evidence type="ECO:0000313" key="2">
    <source>
        <dbReference type="RefSeq" id="XP_073798476.1"/>
    </source>
</evidence>
<proteinExistence type="predicted"/>
<accession>A0AC58IW76</accession>
<organism evidence="1 2">
    <name type="scientific">Danio rerio</name>
    <name type="common">Zebrafish</name>
    <name type="synonym">Brachydanio rerio</name>
    <dbReference type="NCBI Taxonomy" id="7955"/>
    <lineage>
        <taxon>Eukaryota</taxon>
        <taxon>Metazoa</taxon>
        <taxon>Chordata</taxon>
        <taxon>Craniata</taxon>
        <taxon>Vertebrata</taxon>
        <taxon>Euteleostomi</taxon>
        <taxon>Actinopterygii</taxon>
        <taxon>Neopterygii</taxon>
        <taxon>Teleostei</taxon>
        <taxon>Ostariophysi</taxon>
        <taxon>Cypriniformes</taxon>
        <taxon>Danionidae</taxon>
        <taxon>Danioninae</taxon>
        <taxon>Danio</taxon>
    </lineage>
</organism>
<dbReference type="Proteomes" id="UP000000437">
    <property type="component" value="Chromosome 25"/>
</dbReference>
<gene>
    <name evidence="2" type="primary">trim44</name>
    <name evidence="2" type="synonym">wu:fc89g05</name>
    <name evidence="2" type="synonym">zgc:113192</name>
</gene>